<dbReference type="AlphaFoldDB" id="A0A2C6KY08"/>
<evidence type="ECO:0000313" key="2">
    <source>
        <dbReference type="EMBL" id="PHJ20988.1"/>
    </source>
</evidence>
<dbReference type="OrthoDB" id="441517at2759"/>
<proteinExistence type="predicted"/>
<feature type="compositionally biased region" description="Acidic residues" evidence="1">
    <location>
        <begin position="299"/>
        <end position="319"/>
    </location>
</feature>
<organism evidence="2 3">
    <name type="scientific">Cystoisospora suis</name>
    <dbReference type="NCBI Taxonomy" id="483139"/>
    <lineage>
        <taxon>Eukaryota</taxon>
        <taxon>Sar</taxon>
        <taxon>Alveolata</taxon>
        <taxon>Apicomplexa</taxon>
        <taxon>Conoidasida</taxon>
        <taxon>Coccidia</taxon>
        <taxon>Eucoccidiorida</taxon>
        <taxon>Eimeriorina</taxon>
        <taxon>Sarcocystidae</taxon>
        <taxon>Cystoisospora</taxon>
    </lineage>
</organism>
<name>A0A2C6KY08_9APIC</name>
<dbReference type="RefSeq" id="XP_067922673.1">
    <property type="nucleotide sequence ID" value="XM_068065344.1"/>
</dbReference>
<feature type="region of interest" description="Disordered" evidence="1">
    <location>
        <begin position="283"/>
        <end position="379"/>
    </location>
</feature>
<dbReference type="GeneID" id="94428555"/>
<protein>
    <submittedName>
        <fullName evidence="2">Uncharacterized protein</fullName>
    </submittedName>
</protein>
<dbReference type="EMBL" id="MIGC01002484">
    <property type="protein sequence ID" value="PHJ20988.1"/>
    <property type="molecule type" value="Genomic_DNA"/>
</dbReference>
<evidence type="ECO:0000313" key="3">
    <source>
        <dbReference type="Proteomes" id="UP000221165"/>
    </source>
</evidence>
<dbReference type="Gene3D" id="1.10.10.10">
    <property type="entry name" value="Winged helix-like DNA-binding domain superfamily/Winged helix DNA-binding domain"/>
    <property type="match status" value="1"/>
</dbReference>
<dbReference type="Proteomes" id="UP000221165">
    <property type="component" value="Unassembled WGS sequence"/>
</dbReference>
<comment type="caution">
    <text evidence="2">The sequence shown here is derived from an EMBL/GenBank/DDBJ whole genome shotgun (WGS) entry which is preliminary data.</text>
</comment>
<gene>
    <name evidence="2" type="ORF">CSUI_005165</name>
</gene>
<feature type="compositionally biased region" description="Polar residues" evidence="1">
    <location>
        <begin position="428"/>
        <end position="438"/>
    </location>
</feature>
<feature type="region of interest" description="Disordered" evidence="1">
    <location>
        <begin position="417"/>
        <end position="469"/>
    </location>
</feature>
<feature type="compositionally biased region" description="Basic and acidic residues" evidence="1">
    <location>
        <begin position="521"/>
        <end position="535"/>
    </location>
</feature>
<evidence type="ECO:0000256" key="1">
    <source>
        <dbReference type="SAM" id="MobiDB-lite"/>
    </source>
</evidence>
<accession>A0A2C6KY08</accession>
<sequence>MTSADPTGGAVASAPVNQSWIRPPPPSVMLTDARGQTVAPPVPSGVGAELRLYPPDAGRPDRGALQTAALFEHGDEMISNAVRFLQQPSGPRWHVCCTSHFCQLPALPVLSAPVETKRTFLASKGLTDQQVAEAFRRAALPPVPVPYRVAHPPEAAVPHNVNSVPHVAAGTSGVIQAPAGNLLLQGGPGRGEGTLHPSLAYSPYFFNHLASEEDARRNAAGWPVASSVGERNLAINNQGAGGETQARFSQWLSAIALFLAGALSAAAAARFFPTKAFSGLFSTEESTARDCTHSPMTEGESEEDEDADEDSAEDVEEDRSEQSSPSNCGGSIHYRSRRPHASSSPSRTRRTSSKQPLTSSWLEADEGNRGQEASPGLQSEVTALRQSLQRREGELLRVMQQQQETLQKVNSLLQSLMNANTEEKSRRMQQLSSSTTSAEDAAPGSQPRDTSLKRDTSRSASPGVGQADRVAEPWWTRCVSDQPPEAELSAFSKRSLDVRKKEDTGWFPQDYDNKQSGAGHTPRDRGEVHEDDHNHKPVSAGESTKETLDVRAPDEAVLAQEAFVPVTATGGRRHSESTLNRENVLQALNAVIASFVRSKEGPKKSLGTLLLMLTNLCSA</sequence>
<keyword evidence="3" id="KW-1185">Reference proteome</keyword>
<feature type="non-terminal residue" evidence="2">
    <location>
        <position position="619"/>
    </location>
</feature>
<dbReference type="VEuPathDB" id="ToxoDB:CSUI_005165"/>
<feature type="region of interest" description="Disordered" evidence="1">
    <location>
        <begin position="504"/>
        <end position="547"/>
    </location>
</feature>
<reference evidence="2 3" key="1">
    <citation type="journal article" date="2017" name="Int. J. Parasitol.">
        <title>The genome of the protozoan parasite Cystoisospora suis and a reverse vaccinology approach to identify vaccine candidates.</title>
        <authorList>
            <person name="Palmieri N."/>
            <person name="Shrestha A."/>
            <person name="Ruttkowski B."/>
            <person name="Beck T."/>
            <person name="Vogl C."/>
            <person name="Tomley F."/>
            <person name="Blake D.P."/>
            <person name="Joachim A."/>
        </authorList>
    </citation>
    <scope>NUCLEOTIDE SEQUENCE [LARGE SCALE GENOMIC DNA]</scope>
    <source>
        <strain evidence="2 3">Wien I</strain>
    </source>
</reference>
<dbReference type="InterPro" id="IPR036388">
    <property type="entry name" value="WH-like_DNA-bd_sf"/>
</dbReference>
<feature type="region of interest" description="Disordered" evidence="1">
    <location>
        <begin position="1"/>
        <end position="24"/>
    </location>
</feature>